<keyword evidence="4 7" id="KW-0812">Transmembrane</keyword>
<dbReference type="PANTHER" id="PTHR30151">
    <property type="entry name" value="ALKANE SULFONATE ABC TRANSPORTER-RELATED, MEMBRANE SUBUNIT"/>
    <property type="match status" value="1"/>
</dbReference>
<dbReference type="Pfam" id="PF00528">
    <property type="entry name" value="BPD_transp_1"/>
    <property type="match status" value="1"/>
</dbReference>
<evidence type="ECO:0000256" key="2">
    <source>
        <dbReference type="ARBA" id="ARBA00022448"/>
    </source>
</evidence>
<sequence>MFAPKVGIRIILIPVLTFFGLIILWEGMDAVFGIKKIIAPAPHEIALAFVAEWRILFKATGITMLESVLGFSLGSLIAFILAVFFVYSNTLRIALYPYAVALKSTPLIAIAPLLILWFGNGILSKVVMAALVAFFPVLVNAVDGLTSIEKDALNLMRSLSASQWQIFWKIRFPHSLPFIFSSLKIASSLAVVGAVIGEFTGSTSGIGHLINTSSYYLDTDVMFAAICMISLGGIIFFGIVAFAEKKIVFWR</sequence>
<evidence type="ECO:0000313" key="9">
    <source>
        <dbReference type="EMBL" id="VFK14399.1"/>
    </source>
</evidence>
<feature type="transmembrane region" description="Helical" evidence="7">
    <location>
        <begin position="100"/>
        <end position="120"/>
    </location>
</feature>
<dbReference type="PROSITE" id="PS50928">
    <property type="entry name" value="ABC_TM1"/>
    <property type="match status" value="1"/>
</dbReference>
<feature type="transmembrane region" description="Helical" evidence="7">
    <location>
        <begin position="221"/>
        <end position="243"/>
    </location>
</feature>
<evidence type="ECO:0000256" key="4">
    <source>
        <dbReference type="ARBA" id="ARBA00022692"/>
    </source>
</evidence>
<dbReference type="InterPro" id="IPR000515">
    <property type="entry name" value="MetI-like"/>
</dbReference>
<evidence type="ECO:0000256" key="7">
    <source>
        <dbReference type="RuleBase" id="RU363032"/>
    </source>
</evidence>
<evidence type="ECO:0000256" key="5">
    <source>
        <dbReference type="ARBA" id="ARBA00022989"/>
    </source>
</evidence>
<keyword evidence="6 7" id="KW-0472">Membrane</keyword>
<keyword evidence="5 7" id="KW-1133">Transmembrane helix</keyword>
<feature type="transmembrane region" description="Helical" evidence="7">
    <location>
        <begin position="126"/>
        <end position="148"/>
    </location>
</feature>
<feature type="transmembrane region" description="Helical" evidence="7">
    <location>
        <begin position="68"/>
        <end position="88"/>
    </location>
</feature>
<name>A0A450WBG9_9GAMM</name>
<evidence type="ECO:0000256" key="1">
    <source>
        <dbReference type="ARBA" id="ARBA00004651"/>
    </source>
</evidence>
<dbReference type="AlphaFoldDB" id="A0A450WBG9"/>
<dbReference type="InterPro" id="IPR035906">
    <property type="entry name" value="MetI-like_sf"/>
</dbReference>
<feature type="transmembrane region" description="Helical" evidence="7">
    <location>
        <begin position="178"/>
        <end position="201"/>
    </location>
</feature>
<dbReference type="Gene3D" id="1.10.3720.10">
    <property type="entry name" value="MetI-like"/>
    <property type="match status" value="1"/>
</dbReference>
<dbReference type="SUPFAM" id="SSF161098">
    <property type="entry name" value="MetI-like"/>
    <property type="match status" value="1"/>
</dbReference>
<dbReference type="CDD" id="cd06261">
    <property type="entry name" value="TM_PBP2"/>
    <property type="match status" value="1"/>
</dbReference>
<dbReference type="PANTHER" id="PTHR30151:SF20">
    <property type="entry name" value="ABC TRANSPORTER PERMEASE PROTEIN HI_0355-RELATED"/>
    <property type="match status" value="1"/>
</dbReference>
<feature type="domain" description="ABC transmembrane type-1" evidence="8">
    <location>
        <begin position="56"/>
        <end position="240"/>
    </location>
</feature>
<comment type="subcellular location">
    <subcellularLocation>
        <location evidence="1 7">Cell membrane</location>
        <topology evidence="1 7">Multi-pass membrane protein</topology>
    </subcellularLocation>
</comment>
<dbReference type="GO" id="GO:0055085">
    <property type="term" value="P:transmembrane transport"/>
    <property type="evidence" value="ECO:0007669"/>
    <property type="project" value="InterPro"/>
</dbReference>
<reference evidence="9" key="1">
    <citation type="submission" date="2019-02" db="EMBL/GenBank/DDBJ databases">
        <authorList>
            <person name="Gruber-Vodicka R. H."/>
            <person name="Seah K. B. B."/>
        </authorList>
    </citation>
    <scope>NUCLEOTIDE SEQUENCE</scope>
    <source>
        <strain evidence="9">BECK_S313</strain>
    </source>
</reference>
<proteinExistence type="inferred from homology"/>
<accession>A0A450WBG9</accession>
<gene>
    <name evidence="9" type="ORF">BECKLPF1236B_GA0070989_10617</name>
</gene>
<keyword evidence="3" id="KW-1003">Cell membrane</keyword>
<protein>
    <submittedName>
        <fullName evidence="9">NitT/TauT family transport system permease protein</fullName>
    </submittedName>
</protein>
<comment type="similarity">
    <text evidence="7">Belongs to the binding-protein-dependent transport system permease family.</text>
</comment>
<dbReference type="GO" id="GO:0005886">
    <property type="term" value="C:plasma membrane"/>
    <property type="evidence" value="ECO:0007669"/>
    <property type="project" value="UniProtKB-SubCell"/>
</dbReference>
<evidence type="ECO:0000259" key="8">
    <source>
        <dbReference type="PROSITE" id="PS50928"/>
    </source>
</evidence>
<feature type="transmembrane region" description="Helical" evidence="7">
    <location>
        <begin position="6"/>
        <end position="25"/>
    </location>
</feature>
<evidence type="ECO:0000256" key="6">
    <source>
        <dbReference type="ARBA" id="ARBA00023136"/>
    </source>
</evidence>
<organism evidence="9">
    <name type="scientific">Candidatus Kentrum sp. LPFa</name>
    <dbReference type="NCBI Taxonomy" id="2126335"/>
    <lineage>
        <taxon>Bacteria</taxon>
        <taxon>Pseudomonadati</taxon>
        <taxon>Pseudomonadota</taxon>
        <taxon>Gammaproteobacteria</taxon>
        <taxon>Candidatus Kentrum</taxon>
    </lineage>
</organism>
<keyword evidence="2 7" id="KW-0813">Transport</keyword>
<evidence type="ECO:0000256" key="3">
    <source>
        <dbReference type="ARBA" id="ARBA00022475"/>
    </source>
</evidence>
<dbReference type="EMBL" id="CAADFK010000061">
    <property type="protein sequence ID" value="VFK14399.1"/>
    <property type="molecule type" value="Genomic_DNA"/>
</dbReference>